<keyword evidence="5" id="KW-0812">Transmembrane</keyword>
<comment type="subcellular location">
    <subcellularLocation>
        <location evidence="1">Cell membrane</location>
        <topology evidence="1">Single-pass type I membrane protein</topology>
    </subcellularLocation>
</comment>
<comment type="similarity">
    <text evidence="3">In the C-terminal section; belongs to the protein kinase superfamily. Ser/Thr protein kinase family.</text>
</comment>
<evidence type="ECO:0000256" key="5">
    <source>
        <dbReference type="ARBA" id="ARBA00022692"/>
    </source>
</evidence>
<dbReference type="Proteomes" id="UP000231279">
    <property type="component" value="Unassembled WGS sequence"/>
</dbReference>
<protein>
    <submittedName>
        <fullName evidence="13">Non-specific serine/threonine protein kinase</fullName>
        <ecNumber evidence="13">2.7.11.1</ecNumber>
    </submittedName>
</protein>
<dbReference type="PANTHER" id="PTHR27007">
    <property type="match status" value="1"/>
</dbReference>
<dbReference type="GO" id="GO:0004674">
    <property type="term" value="F:protein serine/threonine kinase activity"/>
    <property type="evidence" value="ECO:0007669"/>
    <property type="project" value="UniProtKB-KW"/>
</dbReference>
<keyword evidence="7" id="KW-0547">Nucleotide-binding</keyword>
<proteinExistence type="inferred from homology"/>
<evidence type="ECO:0000313" key="13">
    <source>
        <dbReference type="EMBL" id="PIN26210.1"/>
    </source>
</evidence>
<dbReference type="Gene3D" id="1.10.510.10">
    <property type="entry name" value="Transferase(Phosphotransferase) domain 1"/>
    <property type="match status" value="1"/>
</dbReference>
<evidence type="ECO:0000256" key="11">
    <source>
        <dbReference type="ARBA" id="ARBA00023170"/>
    </source>
</evidence>
<accession>A0A2G9I998</accession>
<dbReference type="OrthoDB" id="911814at2759"/>
<keyword evidence="11" id="KW-0675">Receptor</keyword>
<evidence type="ECO:0000256" key="7">
    <source>
        <dbReference type="ARBA" id="ARBA00022741"/>
    </source>
</evidence>
<keyword evidence="13" id="KW-0723">Serine/threonine-protein kinase</keyword>
<evidence type="ECO:0000256" key="12">
    <source>
        <dbReference type="ARBA" id="ARBA00023180"/>
    </source>
</evidence>
<dbReference type="InterPro" id="IPR011009">
    <property type="entry name" value="Kinase-like_dom_sf"/>
</dbReference>
<dbReference type="AlphaFoldDB" id="A0A2G9I998"/>
<keyword evidence="13" id="KW-0418">Kinase</keyword>
<dbReference type="GO" id="GO:0002229">
    <property type="term" value="P:defense response to oomycetes"/>
    <property type="evidence" value="ECO:0007669"/>
    <property type="project" value="UniProtKB-ARBA"/>
</dbReference>
<evidence type="ECO:0000256" key="9">
    <source>
        <dbReference type="ARBA" id="ARBA00022989"/>
    </source>
</evidence>
<comment type="caution">
    <text evidence="13">The sequence shown here is derived from an EMBL/GenBank/DDBJ whole genome shotgun (WGS) entry which is preliminary data.</text>
</comment>
<dbReference type="InterPro" id="IPR050528">
    <property type="entry name" value="L-type_Lectin-RKs"/>
</dbReference>
<keyword evidence="8" id="KW-0067">ATP-binding</keyword>
<evidence type="ECO:0000313" key="14">
    <source>
        <dbReference type="Proteomes" id="UP000231279"/>
    </source>
</evidence>
<keyword evidence="10" id="KW-0472">Membrane</keyword>
<dbReference type="EMBL" id="NKXS01000133">
    <property type="protein sequence ID" value="PIN26210.1"/>
    <property type="molecule type" value="Genomic_DNA"/>
</dbReference>
<keyword evidence="9" id="KW-1133">Transmembrane helix</keyword>
<gene>
    <name evidence="13" type="ORF">CDL12_01043</name>
</gene>
<organism evidence="13 14">
    <name type="scientific">Handroanthus impetiginosus</name>
    <dbReference type="NCBI Taxonomy" id="429701"/>
    <lineage>
        <taxon>Eukaryota</taxon>
        <taxon>Viridiplantae</taxon>
        <taxon>Streptophyta</taxon>
        <taxon>Embryophyta</taxon>
        <taxon>Tracheophyta</taxon>
        <taxon>Spermatophyta</taxon>
        <taxon>Magnoliopsida</taxon>
        <taxon>eudicotyledons</taxon>
        <taxon>Gunneridae</taxon>
        <taxon>Pentapetalae</taxon>
        <taxon>asterids</taxon>
        <taxon>lamiids</taxon>
        <taxon>Lamiales</taxon>
        <taxon>Bignoniaceae</taxon>
        <taxon>Crescentiina</taxon>
        <taxon>Tabebuia alliance</taxon>
        <taxon>Handroanthus</taxon>
    </lineage>
</organism>
<keyword evidence="6" id="KW-0732">Signal</keyword>
<dbReference type="FunFam" id="1.10.510.10:FF:000240">
    <property type="entry name" value="Lectin-domain containing receptor kinase A4.3"/>
    <property type="match status" value="1"/>
</dbReference>
<dbReference type="STRING" id="429701.A0A2G9I998"/>
<keyword evidence="12" id="KW-0325">Glycoprotein</keyword>
<sequence>MDHELGPETMGMAATLVYLAPVYVCTGRASTESDVYSFGVVALEIATRRKSVDKQFEKGFVDWVWDLYGNGKLISAVDERMQTDFEVKQVECLLIVGLWCALPDRNLRPSIRQAIRVLSFEMELPKLPTKMSVAMYHAPSNSLVSTVEPLITSSSTNVSQ</sequence>
<name>A0A2G9I998_9LAMI</name>
<evidence type="ECO:0000256" key="1">
    <source>
        <dbReference type="ARBA" id="ARBA00004251"/>
    </source>
</evidence>
<dbReference type="GO" id="GO:0005524">
    <property type="term" value="F:ATP binding"/>
    <property type="evidence" value="ECO:0007669"/>
    <property type="project" value="UniProtKB-KW"/>
</dbReference>
<keyword evidence="14" id="KW-1185">Reference proteome</keyword>
<dbReference type="EC" id="2.7.11.1" evidence="13"/>
<evidence type="ECO:0000256" key="3">
    <source>
        <dbReference type="ARBA" id="ARBA00010217"/>
    </source>
</evidence>
<evidence type="ECO:0000256" key="4">
    <source>
        <dbReference type="ARBA" id="ARBA00022475"/>
    </source>
</evidence>
<evidence type="ECO:0000256" key="8">
    <source>
        <dbReference type="ARBA" id="ARBA00022840"/>
    </source>
</evidence>
<keyword evidence="13" id="KW-0808">Transferase</keyword>
<evidence type="ECO:0000256" key="10">
    <source>
        <dbReference type="ARBA" id="ARBA00023136"/>
    </source>
</evidence>
<reference evidence="14" key="1">
    <citation type="journal article" date="2018" name="Gigascience">
        <title>Genome assembly of the Pink Ipe (Handroanthus impetiginosus, Bignoniaceae), a highly valued, ecologically keystone Neotropical timber forest tree.</title>
        <authorList>
            <person name="Silva-Junior O.B."/>
            <person name="Grattapaglia D."/>
            <person name="Novaes E."/>
            <person name="Collevatti R.G."/>
        </authorList>
    </citation>
    <scope>NUCLEOTIDE SEQUENCE [LARGE SCALE GENOMIC DNA]</scope>
    <source>
        <strain evidence="14">cv. UFG-1</strain>
    </source>
</reference>
<evidence type="ECO:0000256" key="6">
    <source>
        <dbReference type="ARBA" id="ARBA00022729"/>
    </source>
</evidence>
<evidence type="ECO:0000256" key="2">
    <source>
        <dbReference type="ARBA" id="ARBA00008536"/>
    </source>
</evidence>
<keyword evidence="4" id="KW-1003">Cell membrane</keyword>
<comment type="similarity">
    <text evidence="2">In the N-terminal section; belongs to the leguminous lectin family.</text>
</comment>
<dbReference type="GO" id="GO:0005886">
    <property type="term" value="C:plasma membrane"/>
    <property type="evidence" value="ECO:0007669"/>
    <property type="project" value="UniProtKB-SubCell"/>
</dbReference>
<dbReference type="SUPFAM" id="SSF56112">
    <property type="entry name" value="Protein kinase-like (PK-like)"/>
    <property type="match status" value="1"/>
</dbReference>